<evidence type="ECO:0000259" key="4">
    <source>
        <dbReference type="PROSITE" id="PS01124"/>
    </source>
</evidence>
<dbReference type="Proteomes" id="UP000182248">
    <property type="component" value="Unassembled WGS sequence"/>
</dbReference>
<name>A0A1K1MRY5_9FLAO</name>
<evidence type="ECO:0000313" key="5">
    <source>
        <dbReference type="EMBL" id="SFW25956.1"/>
    </source>
</evidence>
<dbReference type="PANTHER" id="PTHR46796:SF13">
    <property type="entry name" value="HTH-TYPE TRANSCRIPTIONAL ACTIVATOR RHAS"/>
    <property type="match status" value="1"/>
</dbReference>
<dbReference type="SUPFAM" id="SSF46689">
    <property type="entry name" value="Homeodomain-like"/>
    <property type="match status" value="1"/>
</dbReference>
<dbReference type="EMBL" id="FPJE01000003">
    <property type="protein sequence ID" value="SFW25956.1"/>
    <property type="molecule type" value="Genomic_DNA"/>
</dbReference>
<dbReference type="InterPro" id="IPR020449">
    <property type="entry name" value="Tscrpt_reg_AraC-type_HTH"/>
</dbReference>
<dbReference type="RefSeq" id="WP_083564784.1">
    <property type="nucleotide sequence ID" value="NZ_FPJE01000003.1"/>
</dbReference>
<dbReference type="InterPro" id="IPR046532">
    <property type="entry name" value="DUF6597"/>
</dbReference>
<dbReference type="Pfam" id="PF12833">
    <property type="entry name" value="HTH_18"/>
    <property type="match status" value="1"/>
</dbReference>
<dbReference type="GO" id="GO:0043565">
    <property type="term" value="F:sequence-specific DNA binding"/>
    <property type="evidence" value="ECO:0007669"/>
    <property type="project" value="InterPro"/>
</dbReference>
<accession>A0A1K1MRY5</accession>
<dbReference type="InterPro" id="IPR018060">
    <property type="entry name" value="HTH_AraC"/>
</dbReference>
<dbReference type="OrthoDB" id="511992at2"/>
<proteinExistence type="predicted"/>
<dbReference type="SMART" id="SM00342">
    <property type="entry name" value="HTH_ARAC"/>
    <property type="match status" value="1"/>
</dbReference>
<dbReference type="Gene3D" id="1.10.10.60">
    <property type="entry name" value="Homeodomain-like"/>
    <property type="match status" value="1"/>
</dbReference>
<keyword evidence="1" id="KW-0805">Transcription regulation</keyword>
<keyword evidence="6" id="KW-1185">Reference proteome</keyword>
<organism evidence="5 6">
    <name type="scientific">Sinomicrobium oceani</name>
    <dbReference type="NCBI Taxonomy" id="1150368"/>
    <lineage>
        <taxon>Bacteria</taxon>
        <taxon>Pseudomonadati</taxon>
        <taxon>Bacteroidota</taxon>
        <taxon>Flavobacteriia</taxon>
        <taxon>Flavobacteriales</taxon>
        <taxon>Flavobacteriaceae</taxon>
        <taxon>Sinomicrobium</taxon>
    </lineage>
</organism>
<evidence type="ECO:0000313" key="6">
    <source>
        <dbReference type="Proteomes" id="UP000182248"/>
    </source>
</evidence>
<dbReference type="AlphaFoldDB" id="A0A1K1MRY5"/>
<evidence type="ECO:0000256" key="2">
    <source>
        <dbReference type="ARBA" id="ARBA00023125"/>
    </source>
</evidence>
<feature type="domain" description="HTH araC/xylS-type" evidence="4">
    <location>
        <begin position="156"/>
        <end position="258"/>
    </location>
</feature>
<dbReference type="PANTHER" id="PTHR46796">
    <property type="entry name" value="HTH-TYPE TRANSCRIPTIONAL ACTIVATOR RHAS-RELATED"/>
    <property type="match status" value="1"/>
</dbReference>
<reference evidence="5 6" key="1">
    <citation type="submission" date="2016-11" db="EMBL/GenBank/DDBJ databases">
        <authorList>
            <person name="Jaros S."/>
            <person name="Januszkiewicz K."/>
            <person name="Wedrychowicz H."/>
        </authorList>
    </citation>
    <scope>NUCLEOTIDE SEQUENCE [LARGE SCALE GENOMIC DNA]</scope>
    <source>
        <strain evidence="5 6">CGMCC 1.12145</strain>
    </source>
</reference>
<gene>
    <name evidence="5" type="ORF">SAMN02927921_00782</name>
</gene>
<sequence>MEINCTYTIPEALRPYVKSVLSFREYVSGHLRHNMSFFADGYPGIMYIDSGTDIMLNDKKISSLFLYGQTVKPIHITTYGEVSAFIFILYPHIIRSVFGIHANEITDSCIDFELLPFVNTKYTREQLSATVSIQERLEIMTIFLLNLAGQQPISTDNRFSYATARLLQSNGEIPLKELQNDMQISERTFERKFKEYIGISPRLYARICRFRSAMVQLQARNYTKLTDIAYDNGYSDQSHFIRTFQEFTGYTPSGFLTVFHKK</sequence>
<evidence type="ECO:0000256" key="3">
    <source>
        <dbReference type="ARBA" id="ARBA00023163"/>
    </source>
</evidence>
<dbReference type="GO" id="GO:0003700">
    <property type="term" value="F:DNA-binding transcription factor activity"/>
    <property type="evidence" value="ECO:0007669"/>
    <property type="project" value="InterPro"/>
</dbReference>
<dbReference type="Pfam" id="PF20240">
    <property type="entry name" value="DUF6597"/>
    <property type="match status" value="1"/>
</dbReference>
<keyword evidence="3" id="KW-0804">Transcription</keyword>
<dbReference type="InterPro" id="IPR050204">
    <property type="entry name" value="AraC_XylS_family_regulators"/>
</dbReference>
<dbReference type="STRING" id="1150368.SAMN02927921_00782"/>
<evidence type="ECO:0000256" key="1">
    <source>
        <dbReference type="ARBA" id="ARBA00023015"/>
    </source>
</evidence>
<protein>
    <submittedName>
        <fullName evidence="5">Helix-turn-helix domain-containing protein</fullName>
    </submittedName>
</protein>
<dbReference type="PRINTS" id="PR00032">
    <property type="entry name" value="HTHARAC"/>
</dbReference>
<dbReference type="InterPro" id="IPR009057">
    <property type="entry name" value="Homeodomain-like_sf"/>
</dbReference>
<keyword evidence="2" id="KW-0238">DNA-binding</keyword>
<dbReference type="PROSITE" id="PS01124">
    <property type="entry name" value="HTH_ARAC_FAMILY_2"/>
    <property type="match status" value="1"/>
</dbReference>